<dbReference type="Proteomes" id="UP000886757">
    <property type="component" value="Unassembled WGS sequence"/>
</dbReference>
<evidence type="ECO:0000313" key="5">
    <source>
        <dbReference type="Proteomes" id="UP000886757"/>
    </source>
</evidence>
<reference evidence="4" key="2">
    <citation type="journal article" date="2021" name="PeerJ">
        <title>Extensive microbial diversity within the chicken gut microbiome revealed by metagenomics and culture.</title>
        <authorList>
            <person name="Gilroy R."/>
            <person name="Ravi A."/>
            <person name="Getino M."/>
            <person name="Pursley I."/>
            <person name="Horton D.L."/>
            <person name="Alikhan N.F."/>
            <person name="Baker D."/>
            <person name="Gharbi K."/>
            <person name="Hall N."/>
            <person name="Watson M."/>
            <person name="Adriaenssens E.M."/>
            <person name="Foster-Nyarko E."/>
            <person name="Jarju S."/>
            <person name="Secka A."/>
            <person name="Antonio M."/>
            <person name="Oren A."/>
            <person name="Chaudhuri R.R."/>
            <person name="La Ragione R."/>
            <person name="Hildebrand F."/>
            <person name="Pallen M.J."/>
        </authorList>
    </citation>
    <scope>NUCLEOTIDE SEQUENCE</scope>
    <source>
        <strain evidence="4">ChiSjej4B22-8148</strain>
    </source>
</reference>
<evidence type="ECO:0000259" key="3">
    <source>
        <dbReference type="Pfam" id="PF12146"/>
    </source>
</evidence>
<dbReference type="PANTHER" id="PTHR22946:SF9">
    <property type="entry name" value="POLYKETIDE TRANSFERASE AF380"/>
    <property type="match status" value="1"/>
</dbReference>
<dbReference type="GO" id="GO:0052689">
    <property type="term" value="F:carboxylic ester hydrolase activity"/>
    <property type="evidence" value="ECO:0007669"/>
    <property type="project" value="UniProtKB-ARBA"/>
</dbReference>
<name>A0A9D1AE85_9FIRM</name>
<dbReference type="Gene3D" id="2.40.160.20">
    <property type="match status" value="1"/>
</dbReference>
<feature type="domain" description="Peptidase S33 tripeptidyl aminopeptidase-like C-terminal" evidence="2">
    <location>
        <begin position="332"/>
        <end position="394"/>
    </location>
</feature>
<dbReference type="PANTHER" id="PTHR22946">
    <property type="entry name" value="DIENELACTONE HYDROLASE DOMAIN-CONTAINING PROTEIN-RELATED"/>
    <property type="match status" value="1"/>
</dbReference>
<protein>
    <submittedName>
        <fullName evidence="4">Alpha/beta fold hydrolase</fullName>
    </submittedName>
</protein>
<dbReference type="AlphaFoldDB" id="A0A9D1AE85"/>
<dbReference type="Pfam" id="PF11578">
    <property type="entry name" value="DUF3237"/>
    <property type="match status" value="1"/>
</dbReference>
<evidence type="ECO:0000256" key="1">
    <source>
        <dbReference type="ARBA" id="ARBA00022801"/>
    </source>
</evidence>
<dbReference type="InterPro" id="IPR029058">
    <property type="entry name" value="AB_hydrolase_fold"/>
</dbReference>
<dbReference type="Gene3D" id="3.40.50.1820">
    <property type="entry name" value="alpha/beta hydrolase"/>
    <property type="match status" value="1"/>
</dbReference>
<dbReference type="InterPro" id="IPR013595">
    <property type="entry name" value="Pept_S33_TAP-like_C"/>
</dbReference>
<reference evidence="4" key="1">
    <citation type="submission" date="2020-10" db="EMBL/GenBank/DDBJ databases">
        <authorList>
            <person name="Gilroy R."/>
        </authorList>
    </citation>
    <scope>NUCLEOTIDE SEQUENCE</scope>
    <source>
        <strain evidence="4">ChiSjej4B22-8148</strain>
    </source>
</reference>
<sequence length="397" mass="44022">MQKILTIHVLLEEILNLKGQKSSVCMIPFSGTAEGPYFQGRVLPHGVDTQRIFPDEKPRLSARYILEGTDFQGNPCRIFIENNGQEGADGVLRTRPVLVTDSPSLAWMETEELTGTVEGVKDGVIIHIFASEAAEKSFLQPGSFSFVSERLLISKKDKQICGMLYLPEASEPCPAVVISHGYNGSYKDFSRECEYFASHGIAALAFDFCGGSVNSSSSGSTAEMSVLTEQEDLEDVLECVRRLKPVSPDSVFLFGGSQGGLVSALTAASHPEAVKGMILYYPAFCIPDDWEKKYSSQEKIPDTIEFWGMSLGKIYALDARRIRPFQTIGRFDKEVLIIHGDQDDVVPLQYSRKALERYKEARLEVLQGEGHGYSPAGSRKAAEMALRFMLKLQKNHR</sequence>
<dbReference type="InterPro" id="IPR050261">
    <property type="entry name" value="FrsA_esterase"/>
</dbReference>
<dbReference type="SUPFAM" id="SSF53474">
    <property type="entry name" value="alpha/beta-Hydrolases"/>
    <property type="match status" value="1"/>
</dbReference>
<proteinExistence type="predicted"/>
<keyword evidence="1 4" id="KW-0378">Hydrolase</keyword>
<evidence type="ECO:0000313" key="4">
    <source>
        <dbReference type="EMBL" id="HIR14648.1"/>
    </source>
</evidence>
<evidence type="ECO:0000259" key="2">
    <source>
        <dbReference type="Pfam" id="PF08386"/>
    </source>
</evidence>
<organism evidence="4 5">
    <name type="scientific">Candidatus Choladousia intestinavium</name>
    <dbReference type="NCBI Taxonomy" id="2840727"/>
    <lineage>
        <taxon>Bacteria</taxon>
        <taxon>Bacillati</taxon>
        <taxon>Bacillota</taxon>
        <taxon>Clostridia</taxon>
        <taxon>Lachnospirales</taxon>
        <taxon>Lachnospiraceae</taxon>
        <taxon>Lachnospiraceae incertae sedis</taxon>
        <taxon>Candidatus Choladousia</taxon>
    </lineage>
</organism>
<comment type="caution">
    <text evidence="4">The sequence shown here is derived from an EMBL/GenBank/DDBJ whole genome shotgun (WGS) entry which is preliminary data.</text>
</comment>
<dbReference type="Pfam" id="PF08386">
    <property type="entry name" value="Abhydrolase_4"/>
    <property type="match status" value="1"/>
</dbReference>
<dbReference type="Pfam" id="PF12146">
    <property type="entry name" value="Hydrolase_4"/>
    <property type="match status" value="1"/>
</dbReference>
<gene>
    <name evidence="4" type="ORF">IAB31_12080</name>
</gene>
<feature type="domain" description="Serine aminopeptidase S33" evidence="3">
    <location>
        <begin position="171"/>
        <end position="290"/>
    </location>
</feature>
<accession>A0A9D1AE85</accession>
<dbReference type="InterPro" id="IPR022742">
    <property type="entry name" value="Hydrolase_4"/>
</dbReference>
<dbReference type="EMBL" id="DVGK01000140">
    <property type="protein sequence ID" value="HIR14648.1"/>
    <property type="molecule type" value="Genomic_DNA"/>
</dbReference>